<gene>
    <name evidence="3" type="ORF">H9728_04355</name>
</gene>
<dbReference type="Gene3D" id="2.160.20.110">
    <property type="match status" value="1"/>
</dbReference>
<reference evidence="3" key="2">
    <citation type="submission" date="2021-04" db="EMBL/GenBank/DDBJ databases">
        <authorList>
            <person name="Gilroy R."/>
        </authorList>
    </citation>
    <scope>NUCLEOTIDE SEQUENCE</scope>
    <source>
        <strain evidence="3">CHK199-9574</strain>
    </source>
</reference>
<dbReference type="Proteomes" id="UP000824135">
    <property type="component" value="Unassembled WGS sequence"/>
</dbReference>
<reference evidence="3" key="1">
    <citation type="journal article" date="2021" name="PeerJ">
        <title>Extensive microbial diversity within the chicken gut microbiome revealed by metagenomics and culture.</title>
        <authorList>
            <person name="Gilroy R."/>
            <person name="Ravi A."/>
            <person name="Getino M."/>
            <person name="Pursley I."/>
            <person name="Horton D.L."/>
            <person name="Alikhan N.F."/>
            <person name="Baker D."/>
            <person name="Gharbi K."/>
            <person name="Hall N."/>
            <person name="Watson M."/>
            <person name="Adriaenssens E.M."/>
            <person name="Foster-Nyarko E."/>
            <person name="Jarju S."/>
            <person name="Secka A."/>
            <person name="Antonio M."/>
            <person name="Oren A."/>
            <person name="Chaudhuri R.R."/>
            <person name="La Ragione R."/>
            <person name="Hildebrand F."/>
            <person name="Pallen M.J."/>
        </authorList>
    </citation>
    <scope>NUCLEOTIDE SEQUENCE</scope>
    <source>
        <strain evidence="3">CHK199-9574</strain>
    </source>
</reference>
<proteinExistence type="predicted"/>
<comment type="caution">
    <text evidence="3">The sequence shown here is derived from an EMBL/GenBank/DDBJ whole genome shotgun (WGS) entry which is preliminary data.</text>
</comment>
<dbReference type="EMBL" id="DXCO01000033">
    <property type="protein sequence ID" value="HIY78255.1"/>
    <property type="molecule type" value="Genomic_DNA"/>
</dbReference>
<organism evidence="3 4">
    <name type="scientific">Candidatus Borkfalkia excrementavium</name>
    <dbReference type="NCBI Taxonomy" id="2838505"/>
    <lineage>
        <taxon>Bacteria</taxon>
        <taxon>Bacillati</taxon>
        <taxon>Bacillota</taxon>
        <taxon>Clostridia</taxon>
        <taxon>Christensenellales</taxon>
        <taxon>Christensenellaceae</taxon>
        <taxon>Candidatus Borkfalkia</taxon>
    </lineage>
</organism>
<feature type="signal peptide" evidence="1">
    <location>
        <begin position="1"/>
        <end position="20"/>
    </location>
</feature>
<name>A0A9D2CG81_9FIRM</name>
<dbReference type="Pfam" id="PF07581">
    <property type="entry name" value="Glug"/>
    <property type="match status" value="1"/>
</dbReference>
<protein>
    <recommendedName>
        <fullName evidence="2">GLUG domain-containing protein</fullName>
    </recommendedName>
</protein>
<dbReference type="AlphaFoldDB" id="A0A9D2CG81"/>
<sequence>MKRKLILVVLVFAVLFGAFAAFTACADETTGSFKAEYEIRSGESVSIGGGVTYEIVGEYEGVSIDAKTGVITFDDSAPYTQILVVAKKDGKVVSETKVTLVSDFQTPTLTFTNLTDNIVDGETVTAVSDTGSAVTYELKESVSGISIGRTTGRVSFAASVEDGTAFTVVASSRGATAEHAFKASTENFVTAEETTQYTSLESPCDVGFKLDFASDETVAGQGVLGVQEGNSLLDESLYEYDAATRMLRLKKEAFASWTTGEHALKIVTAKNSVSVTVIAATKFINTAEDLASINDSAEALSGYYVMMSDIDLSAYCQAHAEEGYWEPIGVYHDVTDGTALADAFKGTFDGNGHKITGFHIYRDDVNDTTAFNAGLFGYIDTSAVIRNLGLESDEYNAARSYSGLFAGVNTGTIENCYVKGDFECIGNCTGGFVGRNEGTIENAYVLGDVIGEQMVGAFAGRNMGELINCYAVASDAGASPVSTLVGSEEGQASGQCFESQEAFESFDFPFGEPWVVGEGAPYLKEAVKTYYMNGIALTGIPETAYKGSDISLSAIVTPSGAVDAGELVYTASVGTISDGVLHLPYDTDASVCVVTVTCGEFSDSAEISLLDPAVTFGIESDTLVKATEYDLFVSVLPDTAELKGALKYQIVDDGGDSRITITSDGKITVSRNSKWTSVTVRAYVEIDGKVIAEAEKTFAIADPV</sequence>
<evidence type="ECO:0000313" key="4">
    <source>
        <dbReference type="Proteomes" id="UP000824135"/>
    </source>
</evidence>
<evidence type="ECO:0000259" key="2">
    <source>
        <dbReference type="Pfam" id="PF07581"/>
    </source>
</evidence>
<feature type="chain" id="PRO_5039029211" description="GLUG domain-containing protein" evidence="1">
    <location>
        <begin position="21"/>
        <end position="704"/>
    </location>
</feature>
<accession>A0A9D2CG81</accession>
<dbReference type="InterPro" id="IPR011493">
    <property type="entry name" value="GLUG"/>
</dbReference>
<feature type="domain" description="GLUG" evidence="2">
    <location>
        <begin position="426"/>
        <end position="450"/>
    </location>
</feature>
<evidence type="ECO:0000313" key="3">
    <source>
        <dbReference type="EMBL" id="HIY78255.1"/>
    </source>
</evidence>
<evidence type="ECO:0000256" key="1">
    <source>
        <dbReference type="SAM" id="SignalP"/>
    </source>
</evidence>
<dbReference type="PROSITE" id="PS51257">
    <property type="entry name" value="PROKAR_LIPOPROTEIN"/>
    <property type="match status" value="1"/>
</dbReference>
<keyword evidence="1" id="KW-0732">Signal</keyword>